<feature type="transmembrane region" description="Helical" evidence="11">
    <location>
        <begin position="154"/>
        <end position="175"/>
    </location>
</feature>
<protein>
    <recommendedName>
        <fullName evidence="3">histidine kinase</fullName>
        <ecNumber evidence="3">2.7.13.3</ecNumber>
    </recommendedName>
</protein>
<dbReference type="InterPro" id="IPR005467">
    <property type="entry name" value="His_kinase_dom"/>
</dbReference>
<evidence type="ECO:0000256" key="9">
    <source>
        <dbReference type="ARBA" id="ARBA00023012"/>
    </source>
</evidence>
<evidence type="ECO:0000256" key="2">
    <source>
        <dbReference type="ARBA" id="ARBA00004236"/>
    </source>
</evidence>
<dbReference type="SUPFAM" id="SSF55874">
    <property type="entry name" value="ATPase domain of HSP90 chaperone/DNA topoisomerase II/histidine kinase"/>
    <property type="match status" value="1"/>
</dbReference>
<evidence type="ECO:0000259" key="13">
    <source>
        <dbReference type="PROSITE" id="PS50885"/>
    </source>
</evidence>
<evidence type="ECO:0000256" key="3">
    <source>
        <dbReference type="ARBA" id="ARBA00012438"/>
    </source>
</evidence>
<dbReference type="InterPro" id="IPR003660">
    <property type="entry name" value="HAMP_dom"/>
</dbReference>
<dbReference type="SUPFAM" id="SSF47384">
    <property type="entry name" value="Homodimeric domain of signal transducing histidine kinase"/>
    <property type="match status" value="1"/>
</dbReference>
<dbReference type="Proteomes" id="UP001318300">
    <property type="component" value="Unassembled WGS sequence"/>
</dbReference>
<dbReference type="PANTHER" id="PTHR45436">
    <property type="entry name" value="SENSOR HISTIDINE KINASE YKOH"/>
    <property type="match status" value="1"/>
</dbReference>
<evidence type="ECO:0000256" key="8">
    <source>
        <dbReference type="ARBA" id="ARBA00022989"/>
    </source>
</evidence>
<organism evidence="14 15">
    <name type="scientific">Curtobacterium salicis</name>
    <dbReference type="NCBI Taxonomy" id="1779862"/>
    <lineage>
        <taxon>Bacteria</taxon>
        <taxon>Bacillati</taxon>
        <taxon>Actinomycetota</taxon>
        <taxon>Actinomycetes</taxon>
        <taxon>Micrococcales</taxon>
        <taxon>Microbacteriaceae</taxon>
        <taxon>Curtobacterium</taxon>
    </lineage>
</organism>
<dbReference type="GO" id="GO:0016301">
    <property type="term" value="F:kinase activity"/>
    <property type="evidence" value="ECO:0007669"/>
    <property type="project" value="UniProtKB-KW"/>
</dbReference>
<dbReference type="InterPro" id="IPR036097">
    <property type="entry name" value="HisK_dim/P_sf"/>
</dbReference>
<dbReference type="Pfam" id="PF02518">
    <property type="entry name" value="HATPase_c"/>
    <property type="match status" value="1"/>
</dbReference>
<gene>
    <name evidence="14" type="ORF">E9228_002259</name>
</gene>
<dbReference type="Gene3D" id="6.10.340.10">
    <property type="match status" value="1"/>
</dbReference>
<feature type="domain" description="Histidine kinase" evidence="12">
    <location>
        <begin position="235"/>
        <end position="467"/>
    </location>
</feature>
<dbReference type="InterPro" id="IPR050428">
    <property type="entry name" value="TCS_sensor_his_kinase"/>
</dbReference>
<dbReference type="InterPro" id="IPR003594">
    <property type="entry name" value="HATPase_dom"/>
</dbReference>
<dbReference type="InterPro" id="IPR003661">
    <property type="entry name" value="HisK_dim/P_dom"/>
</dbReference>
<dbReference type="CDD" id="cd00082">
    <property type="entry name" value="HisKA"/>
    <property type="match status" value="1"/>
</dbReference>
<dbReference type="SMART" id="SM00304">
    <property type="entry name" value="HAMP"/>
    <property type="match status" value="1"/>
</dbReference>
<name>A0ABX0T7X7_9MICO</name>
<dbReference type="SMART" id="SM00388">
    <property type="entry name" value="HisKA"/>
    <property type="match status" value="1"/>
</dbReference>
<dbReference type="Pfam" id="PF00512">
    <property type="entry name" value="HisKA"/>
    <property type="match status" value="1"/>
</dbReference>
<evidence type="ECO:0000256" key="11">
    <source>
        <dbReference type="SAM" id="Phobius"/>
    </source>
</evidence>
<dbReference type="CDD" id="cd00075">
    <property type="entry name" value="HATPase"/>
    <property type="match status" value="1"/>
</dbReference>
<keyword evidence="4" id="KW-0597">Phosphoprotein</keyword>
<keyword evidence="9" id="KW-0902">Two-component regulatory system</keyword>
<evidence type="ECO:0000313" key="14">
    <source>
        <dbReference type="EMBL" id="NII41612.1"/>
    </source>
</evidence>
<keyword evidence="7 14" id="KW-0418">Kinase</keyword>
<proteinExistence type="predicted"/>
<reference evidence="14 15" key="1">
    <citation type="submission" date="2020-03" db="EMBL/GenBank/DDBJ databases">
        <title>Above-ground endophytic microbial communities from plants in different locations in the United States.</title>
        <authorList>
            <person name="Frank C."/>
        </authorList>
    </citation>
    <scope>NUCLEOTIDE SEQUENCE [LARGE SCALE GENOMIC DNA]</scope>
    <source>
        <strain evidence="14 15">WW7</strain>
    </source>
</reference>
<dbReference type="PANTHER" id="PTHR45436:SF5">
    <property type="entry name" value="SENSOR HISTIDINE KINASE TRCS"/>
    <property type="match status" value="1"/>
</dbReference>
<evidence type="ECO:0000256" key="7">
    <source>
        <dbReference type="ARBA" id="ARBA00022777"/>
    </source>
</evidence>
<evidence type="ECO:0000259" key="12">
    <source>
        <dbReference type="PROSITE" id="PS50109"/>
    </source>
</evidence>
<comment type="caution">
    <text evidence="14">The sequence shown here is derived from an EMBL/GenBank/DDBJ whole genome shotgun (WGS) entry which is preliminary data.</text>
</comment>
<feature type="transmembrane region" description="Helical" evidence="11">
    <location>
        <begin position="12"/>
        <end position="36"/>
    </location>
</feature>
<keyword evidence="10 11" id="KW-0472">Membrane</keyword>
<feature type="domain" description="HAMP" evidence="13">
    <location>
        <begin position="174"/>
        <end position="227"/>
    </location>
</feature>
<dbReference type="PRINTS" id="PR00344">
    <property type="entry name" value="BCTRLSENSOR"/>
</dbReference>
<dbReference type="InterPro" id="IPR036890">
    <property type="entry name" value="HATPase_C_sf"/>
</dbReference>
<dbReference type="EC" id="2.7.13.3" evidence="3"/>
<dbReference type="InterPro" id="IPR004358">
    <property type="entry name" value="Sig_transdc_His_kin-like_C"/>
</dbReference>
<comment type="subcellular location">
    <subcellularLocation>
        <location evidence="2">Cell membrane</location>
    </subcellularLocation>
</comment>
<evidence type="ECO:0000313" key="15">
    <source>
        <dbReference type="Proteomes" id="UP001318300"/>
    </source>
</evidence>
<keyword evidence="15" id="KW-1185">Reference proteome</keyword>
<dbReference type="PROSITE" id="PS50885">
    <property type="entry name" value="HAMP"/>
    <property type="match status" value="1"/>
</dbReference>
<dbReference type="Pfam" id="PF00672">
    <property type="entry name" value="HAMP"/>
    <property type="match status" value="1"/>
</dbReference>
<dbReference type="Gene3D" id="3.30.565.10">
    <property type="entry name" value="Histidine kinase-like ATPase, C-terminal domain"/>
    <property type="match status" value="1"/>
</dbReference>
<keyword evidence="6 11" id="KW-0812">Transmembrane</keyword>
<comment type="catalytic activity">
    <reaction evidence="1">
        <text>ATP + protein L-histidine = ADP + protein N-phospho-L-histidine.</text>
        <dbReference type="EC" id="2.7.13.3"/>
    </reaction>
</comment>
<dbReference type="SUPFAM" id="SSF158472">
    <property type="entry name" value="HAMP domain-like"/>
    <property type="match status" value="1"/>
</dbReference>
<evidence type="ECO:0000256" key="10">
    <source>
        <dbReference type="ARBA" id="ARBA00023136"/>
    </source>
</evidence>
<sequence>MTLLRRLSIRARITLGSLLVGAVVLAGAMVALHLQIAHATLETDRSLAAADAAPFVSDLRGNPGEPPDRPAAGVLVGIRSADGDWVVDALPRMVSRALPRTVPDDEVTMRLRTPRGPVTVVGVPVRSADRTSVVWAARDGRAGHETLGRIDRSLVVGTLLALTAFGLAAWLLSTITLRPVSRMRRAAEDLGGGRTAGHLPVGPSDDELADLARTLNSFVDRQRENTDRERRIVSDASHELRTPLAALTARLELAHRSSGDAVALEGVLTAAESDVARLTSLAQTLLELSRLDEASDGDRRPATTTAEALVTEVMQSVDRARMTGGTGPGGTGTGATPVDVDFTVDLLDPARSYAVDPAAFARIVDNLVTNAVAHGTGATAVTIRLGQTPDRALRLLVEDDGPGIPEAFLPIAFERFARADAARRAGTGGAGLGLALVRGLAEHAGGSATLTNRRTGGASAAVVIPPA</sequence>
<evidence type="ECO:0000256" key="5">
    <source>
        <dbReference type="ARBA" id="ARBA00022679"/>
    </source>
</evidence>
<dbReference type="CDD" id="cd06225">
    <property type="entry name" value="HAMP"/>
    <property type="match status" value="1"/>
</dbReference>
<keyword evidence="5" id="KW-0808">Transferase</keyword>
<dbReference type="PROSITE" id="PS50109">
    <property type="entry name" value="HIS_KIN"/>
    <property type="match status" value="1"/>
</dbReference>
<evidence type="ECO:0000256" key="6">
    <source>
        <dbReference type="ARBA" id="ARBA00022692"/>
    </source>
</evidence>
<dbReference type="Gene3D" id="1.10.287.130">
    <property type="match status" value="1"/>
</dbReference>
<dbReference type="SMART" id="SM00387">
    <property type="entry name" value="HATPase_c"/>
    <property type="match status" value="1"/>
</dbReference>
<evidence type="ECO:0000256" key="4">
    <source>
        <dbReference type="ARBA" id="ARBA00022553"/>
    </source>
</evidence>
<keyword evidence="8 11" id="KW-1133">Transmembrane helix</keyword>
<dbReference type="RefSeq" id="WP_166780631.1">
    <property type="nucleotide sequence ID" value="NZ_JAAOYO010000003.1"/>
</dbReference>
<dbReference type="EMBL" id="JAAOYO010000003">
    <property type="protein sequence ID" value="NII41612.1"/>
    <property type="molecule type" value="Genomic_DNA"/>
</dbReference>
<evidence type="ECO:0000256" key="1">
    <source>
        <dbReference type="ARBA" id="ARBA00000085"/>
    </source>
</evidence>
<accession>A0ABX0T7X7</accession>